<protein>
    <submittedName>
        <fullName evidence="1">Uncharacterized protein</fullName>
    </submittedName>
</protein>
<name>A0A4Q9KN14_PROTD</name>
<evidence type="ECO:0000313" key="2">
    <source>
        <dbReference type="Proteomes" id="UP000291933"/>
    </source>
</evidence>
<dbReference type="Proteomes" id="UP000291933">
    <property type="component" value="Unassembled WGS sequence"/>
</dbReference>
<keyword evidence="2" id="KW-1185">Reference proteome</keyword>
<dbReference type="OrthoDB" id="4870610at2"/>
<accession>A0A4Q9KN14</accession>
<sequence>MTEGTDWRRIESGCVAYASAVRALVDAGRYCELDAAGMRALAIRLLQSGDVAEGELATELTAGRLNHTLPVRTGLRDFVTGAWSLPEAWLAQLVRGRGLPAMAHNVTLSTLDGRRIGTPDGYFLKAAVAVQVRSRQFHTGLDDRGRDRWEETVEQDGAYAAAGILCLGVTPTTLRGEPDRLLERCASALRSRTGSAIPAIRVGERQPRCGDPRPATVRSA</sequence>
<proteinExistence type="predicted"/>
<dbReference type="RefSeq" id="WP_131171053.1">
    <property type="nucleotide sequence ID" value="NZ_FXTL01000002.1"/>
</dbReference>
<comment type="caution">
    <text evidence="1">The sequence shown here is derived from an EMBL/GenBank/DDBJ whole genome shotgun (WGS) entry which is preliminary data.</text>
</comment>
<organism evidence="1 2">
    <name type="scientific">Propioniciclava tarda</name>
    <dbReference type="NCBI Taxonomy" id="433330"/>
    <lineage>
        <taxon>Bacteria</taxon>
        <taxon>Bacillati</taxon>
        <taxon>Actinomycetota</taxon>
        <taxon>Actinomycetes</taxon>
        <taxon>Propionibacteriales</taxon>
        <taxon>Propionibacteriaceae</taxon>
        <taxon>Propioniciclava</taxon>
    </lineage>
</organism>
<dbReference type="EMBL" id="SDMR01000002">
    <property type="protein sequence ID" value="TBT95938.1"/>
    <property type="molecule type" value="Genomic_DNA"/>
</dbReference>
<reference evidence="1 2" key="1">
    <citation type="submission" date="2019-01" db="EMBL/GenBank/DDBJ databases">
        <title>Lactibacter flavus gen. nov., sp. nov., a novel bacterium of the family Propionibacteriaceae isolated from raw milk and dairy products.</title>
        <authorList>
            <person name="Huptas C."/>
            <person name="Wenning M."/>
            <person name="Breitenwieser F."/>
            <person name="Doll E."/>
            <person name="Von Neubeck M."/>
            <person name="Busse H.-J."/>
            <person name="Scherer S."/>
        </authorList>
    </citation>
    <scope>NUCLEOTIDE SEQUENCE [LARGE SCALE GENOMIC DNA]</scope>
    <source>
        <strain evidence="1 2">DSM 22130</strain>
    </source>
</reference>
<gene>
    <name evidence="1" type="ORF">ET996_02905</name>
</gene>
<dbReference type="AlphaFoldDB" id="A0A4Q9KN14"/>
<evidence type="ECO:0000313" key="1">
    <source>
        <dbReference type="EMBL" id="TBT95938.1"/>
    </source>
</evidence>